<comment type="subcellular location">
    <subcellularLocation>
        <location evidence="16">Membrane</location>
        <topology evidence="16">Multi-pass membrane protein</topology>
    </subcellularLocation>
    <subcellularLocation>
        <location evidence="1">Mitochondrion inner membrane</location>
        <topology evidence="1">Multi-pass membrane protein</topology>
    </subcellularLocation>
</comment>
<gene>
    <name evidence="18" type="ORF">IFM89_011113</name>
</gene>
<keyword evidence="8" id="KW-0677">Repeat</keyword>
<dbReference type="InterPro" id="IPR023395">
    <property type="entry name" value="MCP_dom_sf"/>
</dbReference>
<dbReference type="SMART" id="SM00504">
    <property type="entry name" value="Ubox"/>
    <property type="match status" value="1"/>
</dbReference>
<evidence type="ECO:0000256" key="11">
    <source>
        <dbReference type="ARBA" id="ARBA00023128"/>
    </source>
</evidence>
<evidence type="ECO:0000256" key="14">
    <source>
        <dbReference type="PROSITE-ProRule" id="PRU00282"/>
    </source>
</evidence>
<dbReference type="GO" id="GO:0140021">
    <property type="term" value="P:mitochondrial ADP transmembrane transport"/>
    <property type="evidence" value="ECO:0007669"/>
    <property type="project" value="InterPro"/>
</dbReference>
<evidence type="ECO:0000256" key="13">
    <source>
        <dbReference type="ARBA" id="ARBA00024143"/>
    </source>
</evidence>
<dbReference type="PROSITE" id="PS51698">
    <property type="entry name" value="U_BOX"/>
    <property type="match status" value="1"/>
</dbReference>
<comment type="catalytic activity">
    <reaction evidence="13">
        <text>ADP(in) + ATP(out) = ADP(out) + ATP(in)</text>
        <dbReference type="Rhea" id="RHEA:34999"/>
        <dbReference type="ChEBI" id="CHEBI:30616"/>
        <dbReference type="ChEBI" id="CHEBI:456216"/>
    </reaction>
    <physiologicalReaction direction="left-to-right" evidence="13">
        <dbReference type="Rhea" id="RHEA:35000"/>
    </physiologicalReaction>
</comment>
<comment type="similarity">
    <text evidence="3 15">Belongs to the mitochondrial carrier (TC 2.A.29) family.</text>
</comment>
<evidence type="ECO:0000313" key="19">
    <source>
        <dbReference type="Proteomes" id="UP000631114"/>
    </source>
</evidence>
<dbReference type="Pfam" id="PF04564">
    <property type="entry name" value="U-box"/>
    <property type="match status" value="1"/>
</dbReference>
<organism evidence="18 19">
    <name type="scientific">Coptis chinensis</name>
    <dbReference type="NCBI Taxonomy" id="261450"/>
    <lineage>
        <taxon>Eukaryota</taxon>
        <taxon>Viridiplantae</taxon>
        <taxon>Streptophyta</taxon>
        <taxon>Embryophyta</taxon>
        <taxon>Tracheophyta</taxon>
        <taxon>Spermatophyta</taxon>
        <taxon>Magnoliopsida</taxon>
        <taxon>Ranunculales</taxon>
        <taxon>Ranunculaceae</taxon>
        <taxon>Coptidoideae</taxon>
        <taxon>Coptis</taxon>
    </lineage>
</organism>
<dbReference type="UniPathway" id="UPA00143"/>
<evidence type="ECO:0000256" key="9">
    <source>
        <dbReference type="ARBA" id="ARBA00022792"/>
    </source>
</evidence>
<accession>A0A835H3K9</accession>
<keyword evidence="4 15" id="KW-0813">Transport</keyword>
<dbReference type="InterPro" id="IPR045210">
    <property type="entry name" value="RING-Ubox_PUB"/>
</dbReference>
<evidence type="ECO:0000256" key="16">
    <source>
        <dbReference type="RuleBase" id="RU368008"/>
    </source>
</evidence>
<evidence type="ECO:0000256" key="6">
    <source>
        <dbReference type="ARBA" id="ARBA00022679"/>
    </source>
</evidence>
<dbReference type="PROSITE" id="PS50920">
    <property type="entry name" value="SOLCAR"/>
    <property type="match status" value="1"/>
</dbReference>
<comment type="pathway">
    <text evidence="2">Protein modification; protein ubiquitination.</text>
</comment>
<name>A0A835H3K9_9MAGN</name>
<dbReference type="GO" id="GO:0016567">
    <property type="term" value="P:protein ubiquitination"/>
    <property type="evidence" value="ECO:0007669"/>
    <property type="project" value="UniProtKB-UniPathway"/>
</dbReference>
<reference evidence="18 19" key="1">
    <citation type="submission" date="2020-10" db="EMBL/GenBank/DDBJ databases">
        <title>The Coptis chinensis genome and diversification of protoberbering-type alkaloids.</title>
        <authorList>
            <person name="Wang B."/>
            <person name="Shu S."/>
            <person name="Song C."/>
            <person name="Liu Y."/>
        </authorList>
    </citation>
    <scope>NUCLEOTIDE SEQUENCE [LARGE SCALE GENOMIC DNA]</scope>
    <source>
        <strain evidence="18">HL-2020</strain>
        <tissue evidence="18">Leaf</tissue>
    </source>
</reference>
<comment type="subunit">
    <text evidence="16">Monomer.</text>
</comment>
<protein>
    <recommendedName>
        <fullName evidence="16">ADP/ATP translocase</fullName>
    </recommendedName>
    <alternativeName>
        <fullName evidence="16">ADP,ATP carrier protein</fullName>
    </alternativeName>
</protein>
<evidence type="ECO:0000256" key="3">
    <source>
        <dbReference type="ARBA" id="ARBA00006375"/>
    </source>
</evidence>
<evidence type="ECO:0000256" key="15">
    <source>
        <dbReference type="RuleBase" id="RU000488"/>
    </source>
</evidence>
<keyword evidence="6" id="KW-0808">Transferase</keyword>
<evidence type="ECO:0000256" key="2">
    <source>
        <dbReference type="ARBA" id="ARBA00004906"/>
    </source>
</evidence>
<dbReference type="SUPFAM" id="SSF103506">
    <property type="entry name" value="Mitochondrial carrier"/>
    <property type="match status" value="1"/>
</dbReference>
<evidence type="ECO:0000256" key="10">
    <source>
        <dbReference type="ARBA" id="ARBA00022989"/>
    </source>
</evidence>
<keyword evidence="12 14" id="KW-0472">Membrane</keyword>
<keyword evidence="7 14" id="KW-0812">Transmembrane</keyword>
<feature type="domain" description="U-box" evidence="17">
    <location>
        <begin position="66"/>
        <end position="139"/>
    </location>
</feature>
<dbReference type="Pfam" id="PF25368">
    <property type="entry name" value="PUB10_N"/>
    <property type="match status" value="1"/>
</dbReference>
<dbReference type="AlphaFoldDB" id="A0A835H3K9"/>
<dbReference type="GO" id="GO:1990544">
    <property type="term" value="P:mitochondrial ATP transmembrane transport"/>
    <property type="evidence" value="ECO:0007669"/>
    <property type="project" value="InterPro"/>
</dbReference>
<evidence type="ECO:0000256" key="1">
    <source>
        <dbReference type="ARBA" id="ARBA00004448"/>
    </source>
</evidence>
<keyword evidence="9" id="KW-0999">Mitochondrion inner membrane</keyword>
<evidence type="ECO:0000256" key="4">
    <source>
        <dbReference type="ARBA" id="ARBA00022448"/>
    </source>
</evidence>
<dbReference type="OrthoDB" id="427452at2759"/>
<sequence>MNGKILQKEFHEVTEQIEKALSYISFEKLDISEEVQEQVILLAKLIKKPDRADFEGEIFFKHRSLVIPDDFRCPISLELMKDPMIVSTGQTYERSCIQKWLDTGHITCPKTLQTLAGKSLAGVSAACRIHGDSFPASFQLGWGITIGAWHVSYPIDIVRRRMMMTLGEVLKYKSSFDAFSQIIKNEGAKSLFKGVGANILCAIASDGVGALVGYDKLQLIMYSNGVIIGLLNSLLVWQNMATKCRVSVLDN</sequence>
<dbReference type="SUPFAM" id="SSF57850">
    <property type="entry name" value="RING/U-box"/>
    <property type="match status" value="1"/>
</dbReference>
<dbReference type="InterPro" id="IPR003613">
    <property type="entry name" value="Ubox_domain"/>
</dbReference>
<dbReference type="PANTHER" id="PTHR45635:SF14">
    <property type="entry name" value="ADP_ATP TRANSLOCASE"/>
    <property type="match status" value="1"/>
</dbReference>
<comment type="caution">
    <text evidence="18">The sequence shown here is derived from an EMBL/GenBank/DDBJ whole genome shotgun (WGS) entry which is preliminary data.</text>
</comment>
<comment type="function">
    <text evidence="16">Catalyzes the exchange of ADP and ATP across the membrane.</text>
</comment>
<dbReference type="GO" id="GO:0004842">
    <property type="term" value="F:ubiquitin-protein transferase activity"/>
    <property type="evidence" value="ECO:0007669"/>
    <property type="project" value="InterPro"/>
</dbReference>
<keyword evidence="10" id="KW-1133">Transmembrane helix</keyword>
<dbReference type="InterPro" id="IPR018108">
    <property type="entry name" value="MCP_transmembrane"/>
</dbReference>
<dbReference type="Proteomes" id="UP000631114">
    <property type="component" value="Unassembled WGS sequence"/>
</dbReference>
<evidence type="ECO:0000256" key="5">
    <source>
        <dbReference type="ARBA" id="ARBA00022449"/>
    </source>
</evidence>
<dbReference type="Gene3D" id="1.50.40.10">
    <property type="entry name" value="Mitochondrial carrier domain"/>
    <property type="match status" value="1"/>
</dbReference>
<evidence type="ECO:0000313" key="18">
    <source>
        <dbReference type="EMBL" id="KAF9591981.1"/>
    </source>
</evidence>
<keyword evidence="5" id="KW-0050">Antiport</keyword>
<dbReference type="PANTHER" id="PTHR45635">
    <property type="entry name" value="ADP,ATP CARRIER PROTEIN 1-RELATED-RELATED"/>
    <property type="match status" value="1"/>
</dbReference>
<dbReference type="GO" id="GO:0005471">
    <property type="term" value="F:ATP:ADP antiporter activity"/>
    <property type="evidence" value="ECO:0007669"/>
    <property type="project" value="UniProtKB-UniRule"/>
</dbReference>
<evidence type="ECO:0000259" key="17">
    <source>
        <dbReference type="PROSITE" id="PS51698"/>
    </source>
</evidence>
<dbReference type="CDD" id="cd16664">
    <property type="entry name" value="RING-Ubox_PUB"/>
    <property type="match status" value="1"/>
</dbReference>
<evidence type="ECO:0000256" key="12">
    <source>
        <dbReference type="ARBA" id="ARBA00023136"/>
    </source>
</evidence>
<evidence type="ECO:0000256" key="7">
    <source>
        <dbReference type="ARBA" id="ARBA00022692"/>
    </source>
</evidence>
<dbReference type="InterPro" id="IPR057623">
    <property type="entry name" value="PUB12-19-like_N"/>
</dbReference>
<evidence type="ECO:0000256" key="8">
    <source>
        <dbReference type="ARBA" id="ARBA00022737"/>
    </source>
</evidence>
<dbReference type="EMBL" id="JADFTS010000008">
    <property type="protein sequence ID" value="KAF9591981.1"/>
    <property type="molecule type" value="Genomic_DNA"/>
</dbReference>
<dbReference type="GO" id="GO:0005743">
    <property type="term" value="C:mitochondrial inner membrane"/>
    <property type="evidence" value="ECO:0007669"/>
    <property type="project" value="UniProtKB-SubCell"/>
</dbReference>
<keyword evidence="19" id="KW-1185">Reference proteome</keyword>
<dbReference type="InterPro" id="IPR002113">
    <property type="entry name" value="ADT_euk_type"/>
</dbReference>
<feature type="repeat" description="Solcar" evidence="14">
    <location>
        <begin position="132"/>
        <end position="220"/>
    </location>
</feature>
<keyword evidence="11" id="KW-0496">Mitochondrion</keyword>
<proteinExistence type="inferred from homology"/>
<dbReference type="InterPro" id="IPR013083">
    <property type="entry name" value="Znf_RING/FYVE/PHD"/>
</dbReference>
<dbReference type="Pfam" id="PF00153">
    <property type="entry name" value="Mito_carr"/>
    <property type="match status" value="1"/>
</dbReference>
<dbReference type="Gene3D" id="3.30.40.10">
    <property type="entry name" value="Zinc/RING finger domain, C3HC4 (zinc finger)"/>
    <property type="match status" value="1"/>
</dbReference>